<reference evidence="1" key="1">
    <citation type="submission" date="2018-02" db="EMBL/GenBank/DDBJ databases">
        <title>Rhizophora mucronata_Transcriptome.</title>
        <authorList>
            <person name="Meera S.P."/>
            <person name="Sreeshan A."/>
            <person name="Augustine A."/>
        </authorList>
    </citation>
    <scope>NUCLEOTIDE SEQUENCE</scope>
    <source>
        <tissue evidence="1">Leaf</tissue>
    </source>
</reference>
<sequence length="23" mass="2771">MHPQVFDYKAKRNIFFSIKESGK</sequence>
<protein>
    <submittedName>
        <fullName evidence="1">Uncharacterized protein</fullName>
    </submittedName>
</protein>
<accession>A0A2P2R4K4</accession>
<evidence type="ECO:0000313" key="1">
    <source>
        <dbReference type="EMBL" id="MBX74107.1"/>
    </source>
</evidence>
<organism evidence="1">
    <name type="scientific">Rhizophora mucronata</name>
    <name type="common">Asiatic mangrove</name>
    <dbReference type="NCBI Taxonomy" id="61149"/>
    <lineage>
        <taxon>Eukaryota</taxon>
        <taxon>Viridiplantae</taxon>
        <taxon>Streptophyta</taxon>
        <taxon>Embryophyta</taxon>
        <taxon>Tracheophyta</taxon>
        <taxon>Spermatophyta</taxon>
        <taxon>Magnoliopsida</taxon>
        <taxon>eudicotyledons</taxon>
        <taxon>Gunneridae</taxon>
        <taxon>Pentapetalae</taxon>
        <taxon>rosids</taxon>
        <taxon>fabids</taxon>
        <taxon>Malpighiales</taxon>
        <taxon>Rhizophoraceae</taxon>
        <taxon>Rhizophora</taxon>
    </lineage>
</organism>
<proteinExistence type="predicted"/>
<dbReference type="EMBL" id="GGEC01093623">
    <property type="protein sequence ID" value="MBX74107.1"/>
    <property type="molecule type" value="Transcribed_RNA"/>
</dbReference>
<name>A0A2P2R4K4_RHIMU</name>
<dbReference type="AlphaFoldDB" id="A0A2P2R4K4"/>